<accession>A0A7D7LA35</accession>
<organism evidence="1 2">
    <name type="scientific">Nostoc edaphicum CCNP1411</name>
    <dbReference type="NCBI Taxonomy" id="1472755"/>
    <lineage>
        <taxon>Bacteria</taxon>
        <taxon>Bacillati</taxon>
        <taxon>Cyanobacteriota</taxon>
        <taxon>Cyanophyceae</taxon>
        <taxon>Nostocales</taxon>
        <taxon>Nostocaceae</taxon>
        <taxon>Nostoc</taxon>
    </lineage>
</organism>
<keyword evidence="2" id="KW-1185">Reference proteome</keyword>
<dbReference type="RefSeq" id="WP_181931369.1">
    <property type="nucleotide sequence ID" value="NZ_CP054698.1"/>
</dbReference>
<dbReference type="EMBL" id="CP054698">
    <property type="protein sequence ID" value="QMS88176.1"/>
    <property type="molecule type" value="Genomic_DNA"/>
</dbReference>
<evidence type="ECO:0000313" key="1">
    <source>
        <dbReference type="EMBL" id="QMS88176.1"/>
    </source>
</evidence>
<proteinExistence type="predicted"/>
<dbReference type="KEGG" id="ned:HUN01_11440"/>
<evidence type="ECO:0000313" key="2">
    <source>
        <dbReference type="Proteomes" id="UP000514713"/>
    </source>
</evidence>
<name>A0A7D7LA35_9NOSO</name>
<dbReference type="AlphaFoldDB" id="A0A7D7LA35"/>
<reference evidence="2" key="1">
    <citation type="submission" date="2020-06" db="EMBL/GenBank/DDBJ databases">
        <title>Nostoc edaphicum CCNP1411 genome.</title>
        <authorList>
            <person name="Fidor A."/>
            <person name="Grabski M."/>
            <person name="Gawor J."/>
            <person name="Gromadka R."/>
            <person name="Wegrzyn G."/>
            <person name="Mazur-Marzec H."/>
        </authorList>
    </citation>
    <scope>NUCLEOTIDE SEQUENCE [LARGE SCALE GENOMIC DNA]</scope>
    <source>
        <strain evidence="2">CCNP1411</strain>
    </source>
</reference>
<sequence length="514" mass="60047">MDFKSFSELREFIRRYNSTSVLEIGAKKCWQKWEPKKYSEPLDWLHSNTERNYAVRLMLLASGGNPYRRGDISVEVFDSLINAYHNWDQHTISDKRILDKEAEALLSSIQKWETEHENTARNWSLKLSNVLNLEVIHTHVAGLFSQRLIAFQNAGFGYPVARIHRTIKFIELLDKHSDKKFSDDFVERTKLSKINYFKQILGCLMVFGNSYNRKGFWDFSQFLDIDVEVQKQGINTEHIKIFVQQNSELFSSEADNSFRNRINQTLNSVPDYYQPLFYNYFLEVPFIKLNSEKFCLPDPFSFSESCWNQIRGLVFEDSTRKRLEGLLSRSFEDYLENTLLPFIIPNSFHRIPEIKNSTSSKDKRADFLIETLSSYILLECKSSIMSADTSAYFHVDKLADVWCRIHSAFEQIGSTVKALNLYDKPVIPLILTFYDSIAASTIFEEMVKQTDYCSRMGLNIPPIVYSLHEFEHWISDRSLNNWAESILSKQNASYPIQRDNKGHNYGHLNNISIL</sequence>
<gene>
    <name evidence="1" type="ORF">HUN01_11440</name>
</gene>
<protein>
    <submittedName>
        <fullName evidence="1">Uncharacterized protein</fullName>
    </submittedName>
</protein>
<dbReference type="Proteomes" id="UP000514713">
    <property type="component" value="Chromosome"/>
</dbReference>